<evidence type="ECO:0000313" key="2">
    <source>
        <dbReference type="EMBL" id="MDC8016119.1"/>
    </source>
</evidence>
<gene>
    <name evidence="2" type="ORF">OD750_026635</name>
</gene>
<dbReference type="EMBL" id="JAOVZO020000023">
    <property type="protein sequence ID" value="MDC8016119.1"/>
    <property type="molecule type" value="Genomic_DNA"/>
</dbReference>
<name>A0A9X3YPQ5_9GAMM</name>
<dbReference type="RefSeq" id="WP_263542594.1">
    <property type="nucleotide sequence ID" value="NZ_JAOVZO020000023.1"/>
</dbReference>
<dbReference type="Proteomes" id="UP001139971">
    <property type="component" value="Unassembled WGS sequence"/>
</dbReference>
<sequence>MKTKWLSLALTAALAAGSASAVPAQGVPSNPNAASAVGAPDPAAEIGQLARLFRAGDLAGLAQALTPRSKWETARAAFEVKRRKPTTESERARFAEKINELTSPDAVDRMMAKIEPELGKARPQLPGMLLMAFGGIQVALKSPDSKLTDAQRKAIESALPGFQRWATSTDFLSSESMRSALTRLTEAARGTGITDIDQLKSLPLEGVLERASPMLAAAKDAARTYGIDLDAIADSLKVDVLDRNGDKARVRTTVTVFGAPVWAEYDLVLVEGHWYGEHVVAELRGMHDLDDLDG</sequence>
<protein>
    <recommendedName>
        <fullName evidence="4">DUF3887 domain-containing protein</fullName>
    </recommendedName>
</protein>
<reference evidence="2" key="1">
    <citation type="submission" date="2023-02" db="EMBL/GenBank/DDBJ databases">
        <title>Tahibacter soli sp. nov. isolated from soil.</title>
        <authorList>
            <person name="Baek J.H."/>
            <person name="Lee J.K."/>
            <person name="Choi D.G."/>
            <person name="Jeon C.O."/>
        </authorList>
    </citation>
    <scope>NUCLEOTIDE SEQUENCE</scope>
    <source>
        <strain evidence="2">BL</strain>
    </source>
</reference>
<keyword evidence="1" id="KW-0732">Signal</keyword>
<evidence type="ECO:0000313" key="3">
    <source>
        <dbReference type="Proteomes" id="UP001139971"/>
    </source>
</evidence>
<evidence type="ECO:0000256" key="1">
    <source>
        <dbReference type="SAM" id="SignalP"/>
    </source>
</evidence>
<dbReference type="AlphaFoldDB" id="A0A9X3YPQ5"/>
<evidence type="ECO:0008006" key="4">
    <source>
        <dbReference type="Google" id="ProtNLM"/>
    </source>
</evidence>
<organism evidence="2 3">
    <name type="scientific">Tahibacter soli</name>
    <dbReference type="NCBI Taxonomy" id="2983605"/>
    <lineage>
        <taxon>Bacteria</taxon>
        <taxon>Pseudomonadati</taxon>
        <taxon>Pseudomonadota</taxon>
        <taxon>Gammaproteobacteria</taxon>
        <taxon>Lysobacterales</taxon>
        <taxon>Rhodanobacteraceae</taxon>
        <taxon>Tahibacter</taxon>
    </lineage>
</organism>
<keyword evidence="3" id="KW-1185">Reference proteome</keyword>
<proteinExistence type="predicted"/>
<accession>A0A9X3YPQ5</accession>
<feature type="chain" id="PRO_5040940845" description="DUF3887 domain-containing protein" evidence="1">
    <location>
        <begin position="22"/>
        <end position="294"/>
    </location>
</feature>
<comment type="caution">
    <text evidence="2">The sequence shown here is derived from an EMBL/GenBank/DDBJ whole genome shotgun (WGS) entry which is preliminary data.</text>
</comment>
<feature type="signal peptide" evidence="1">
    <location>
        <begin position="1"/>
        <end position="21"/>
    </location>
</feature>